<dbReference type="SUPFAM" id="SSF51556">
    <property type="entry name" value="Metallo-dependent hydrolases"/>
    <property type="match status" value="1"/>
</dbReference>
<keyword evidence="3" id="KW-0378">Hydrolase</keyword>
<dbReference type="InterPro" id="IPR013108">
    <property type="entry name" value="Amidohydro_3"/>
</dbReference>
<protein>
    <submittedName>
        <fullName evidence="3">N-substituted formamide deformylase</fullName>
        <ecNumber evidence="3">3.5.1.91</ecNumber>
    </submittedName>
</protein>
<dbReference type="EC" id="3.5.1.91" evidence="3"/>
<dbReference type="SUPFAM" id="SSF51338">
    <property type="entry name" value="Composite domain of metallo-dependent hydrolases"/>
    <property type="match status" value="1"/>
</dbReference>
<dbReference type="CDD" id="cd01300">
    <property type="entry name" value="YtcJ_like"/>
    <property type="match status" value="1"/>
</dbReference>
<dbReference type="EMBL" id="CP036269">
    <property type="protein sequence ID" value="QDT44637.1"/>
    <property type="molecule type" value="Genomic_DNA"/>
</dbReference>
<reference evidence="3 4" key="1">
    <citation type="submission" date="2019-02" db="EMBL/GenBank/DDBJ databases">
        <title>Deep-cultivation of Planctomycetes and their phenomic and genomic characterization uncovers novel biology.</title>
        <authorList>
            <person name="Wiegand S."/>
            <person name="Jogler M."/>
            <person name="Boedeker C."/>
            <person name="Pinto D."/>
            <person name="Vollmers J."/>
            <person name="Rivas-Marin E."/>
            <person name="Kohn T."/>
            <person name="Peeters S.H."/>
            <person name="Heuer A."/>
            <person name="Rast P."/>
            <person name="Oberbeckmann S."/>
            <person name="Bunk B."/>
            <person name="Jeske O."/>
            <person name="Meyerdierks A."/>
            <person name="Storesund J.E."/>
            <person name="Kallscheuer N."/>
            <person name="Luecker S."/>
            <person name="Lage O.M."/>
            <person name="Pohl T."/>
            <person name="Merkel B.J."/>
            <person name="Hornburger P."/>
            <person name="Mueller R.-W."/>
            <person name="Bruemmer F."/>
            <person name="Labrenz M."/>
            <person name="Spormann A.M."/>
            <person name="Op den Camp H."/>
            <person name="Overmann J."/>
            <person name="Amann R."/>
            <person name="Jetten M.S.M."/>
            <person name="Mascher T."/>
            <person name="Medema M.H."/>
            <person name="Devos D.P."/>
            <person name="Kaster A.-K."/>
            <person name="Ovreas L."/>
            <person name="Rohde M."/>
            <person name="Galperin M.Y."/>
            <person name="Jogler C."/>
        </authorList>
    </citation>
    <scope>NUCLEOTIDE SEQUENCE [LARGE SCALE GENOMIC DNA]</scope>
    <source>
        <strain evidence="3 4">Pan241w</strain>
    </source>
</reference>
<dbReference type="InterPro" id="IPR033932">
    <property type="entry name" value="YtcJ-like"/>
</dbReference>
<dbReference type="Proteomes" id="UP000317171">
    <property type="component" value="Chromosome"/>
</dbReference>
<evidence type="ECO:0000259" key="2">
    <source>
        <dbReference type="Pfam" id="PF07969"/>
    </source>
</evidence>
<evidence type="ECO:0000256" key="1">
    <source>
        <dbReference type="SAM" id="SignalP"/>
    </source>
</evidence>
<dbReference type="OrthoDB" id="9767366at2"/>
<evidence type="ECO:0000313" key="3">
    <source>
        <dbReference type="EMBL" id="QDT44637.1"/>
    </source>
</evidence>
<name>A0A517RL78_9PLAN</name>
<dbReference type="AlphaFoldDB" id="A0A517RL78"/>
<keyword evidence="1" id="KW-0732">Signal</keyword>
<dbReference type="KEGG" id="gaz:Pan241w_47500"/>
<dbReference type="Gene3D" id="3.10.310.70">
    <property type="match status" value="1"/>
</dbReference>
<feature type="domain" description="Amidohydrolase 3" evidence="2">
    <location>
        <begin position="77"/>
        <end position="574"/>
    </location>
</feature>
<feature type="signal peptide" evidence="1">
    <location>
        <begin position="1"/>
        <end position="26"/>
    </location>
</feature>
<dbReference type="InterPro" id="IPR032466">
    <property type="entry name" value="Metal_Hydrolase"/>
</dbReference>
<sequence precursor="true">MFVPLNNLFRSVIALLVFCSMVSLLSAETATTIFQNGKVITLDDQSRIVEAIAIREGKILAVGSNAEMKPYQGAQTKVISLDGKTVIPGLIESHVHALRAARGELIQPHQELNSVAEIQAWIREKVKDVPAGRWITVPRTDITRLKERRRPTPAELDAACTTHPVYMNIARKNVLNTRGFELLGIKSDKDKLAGARIIFDDSGKPLMMEGGSGAIRKLIPRETVPAEATREALKKLHAIYNSVGITSILERGSGVEEYREYELLKAQNELTVRMTMTIRQQLRSATAVKEFTEKLGLVTGDGDDWVRVGPLKISVDGGIHWGNTRLSEPYGEKRRQFYVLQQDADYRGDLAYSRELMAEIFEAGQKLGWQMCCHATGDGSVNEILSALEDVNQRLPVDGRRFCITHAYFPTEESVKRSKALGVCYDTQTYLFYRDADAINQIYGPSWVNRFMGLKTFVDGGVPVAINSDHMNGFDPDHSMNAFNPFLALYIAVSRRDIEGKVYGPHQKLSREQALRCMTIDAAYISFEEKVKGTLEPGKLADLVVLDRDYLTCPENEILQIKPLLTVLDGQIVYEAAKSSDP</sequence>
<evidence type="ECO:0000313" key="4">
    <source>
        <dbReference type="Proteomes" id="UP000317171"/>
    </source>
</evidence>
<dbReference type="PANTHER" id="PTHR22642">
    <property type="entry name" value="IMIDAZOLONEPROPIONASE"/>
    <property type="match status" value="1"/>
</dbReference>
<dbReference type="InterPro" id="IPR011059">
    <property type="entry name" value="Metal-dep_hydrolase_composite"/>
</dbReference>
<feature type="chain" id="PRO_5021903297" evidence="1">
    <location>
        <begin position="27"/>
        <end position="582"/>
    </location>
</feature>
<dbReference type="PANTHER" id="PTHR22642:SF2">
    <property type="entry name" value="PROTEIN LONG AFTER FAR-RED 3"/>
    <property type="match status" value="1"/>
</dbReference>
<proteinExistence type="predicted"/>
<dbReference type="Gene3D" id="3.20.20.140">
    <property type="entry name" value="Metal-dependent hydrolases"/>
    <property type="match status" value="1"/>
</dbReference>
<accession>A0A517RL78</accession>
<dbReference type="Gene3D" id="2.30.40.10">
    <property type="entry name" value="Urease, subunit C, domain 1"/>
    <property type="match status" value="1"/>
</dbReference>
<organism evidence="3 4">
    <name type="scientific">Gimesia alba</name>
    <dbReference type="NCBI Taxonomy" id="2527973"/>
    <lineage>
        <taxon>Bacteria</taxon>
        <taxon>Pseudomonadati</taxon>
        <taxon>Planctomycetota</taxon>
        <taxon>Planctomycetia</taxon>
        <taxon>Planctomycetales</taxon>
        <taxon>Planctomycetaceae</taxon>
        <taxon>Gimesia</taxon>
    </lineage>
</organism>
<keyword evidence="4" id="KW-1185">Reference proteome</keyword>
<dbReference type="GO" id="GO:0016810">
    <property type="term" value="F:hydrolase activity, acting on carbon-nitrogen (but not peptide) bonds"/>
    <property type="evidence" value="ECO:0007669"/>
    <property type="project" value="InterPro"/>
</dbReference>
<dbReference type="Pfam" id="PF07969">
    <property type="entry name" value="Amidohydro_3"/>
    <property type="match status" value="1"/>
</dbReference>
<dbReference type="RefSeq" id="WP_145220252.1">
    <property type="nucleotide sequence ID" value="NZ_CP036269.1"/>
</dbReference>
<gene>
    <name evidence="3" type="primary">nfdA</name>
    <name evidence="3" type="ORF">Pan241w_47500</name>
</gene>